<evidence type="ECO:0000313" key="1">
    <source>
        <dbReference type="EMBL" id="EFE09479.1"/>
    </source>
</evidence>
<comment type="caution">
    <text evidence="1">The sequence shown here is derived from an EMBL/GenBank/DDBJ whole genome shotgun (WGS) entry which is preliminary data.</text>
</comment>
<dbReference type="AlphaFoldDB" id="D4BBB8"/>
<dbReference type="RefSeq" id="WP_006685146.1">
    <property type="nucleotide sequence ID" value="NZ_GG730299.1"/>
</dbReference>
<reference evidence="1 2" key="1">
    <citation type="submission" date="2010-02" db="EMBL/GenBank/DDBJ databases">
        <authorList>
            <person name="Weinstock G."/>
            <person name="Sodergren E."/>
            <person name="Clifton S."/>
            <person name="Fulton L."/>
            <person name="Fulton B."/>
            <person name="Courtney L."/>
            <person name="Fronick C."/>
            <person name="Harrison M."/>
            <person name="Strong C."/>
            <person name="Farmer C."/>
            <person name="Delahaunty K."/>
            <person name="Markovic C."/>
            <person name="Hall O."/>
            <person name="Minx P."/>
            <person name="Tomlinson C."/>
            <person name="Mitreva M."/>
            <person name="Nelson J."/>
            <person name="Hou S."/>
            <person name="Wollam A."/>
            <person name="Pepin K.H."/>
            <person name="Johnson M."/>
            <person name="Bhonagiri V."/>
            <person name="Zhang X."/>
            <person name="Suruliraj S."/>
            <person name="Warren W."/>
            <person name="Chinwalla A."/>
            <person name="Mardis E.R."/>
            <person name="Wilson R.K."/>
        </authorList>
    </citation>
    <scope>NUCLEOTIDE SEQUENCE [LARGE SCALE GENOMIC DNA]</scope>
    <source>
        <strain evidence="1 2">ATCC 29220</strain>
    </source>
</reference>
<proteinExistence type="predicted"/>
<dbReference type="HOGENOM" id="CLU_982995_0_0_6"/>
<name>D4BBB8_9ENTR</name>
<dbReference type="EMBL" id="ABWL02000006">
    <property type="protein sequence ID" value="EFE09479.1"/>
    <property type="molecule type" value="Genomic_DNA"/>
</dbReference>
<evidence type="ECO:0000313" key="2">
    <source>
        <dbReference type="Proteomes" id="UP000003880"/>
    </source>
</evidence>
<accession>D4BBB8</accession>
<gene>
    <name evidence="1" type="ORF">CIT292_07767</name>
</gene>
<dbReference type="Proteomes" id="UP000003880">
    <property type="component" value="Unassembled WGS sequence"/>
</dbReference>
<dbReference type="SUPFAM" id="SSF159501">
    <property type="entry name" value="EreA/ChaN-like"/>
    <property type="match status" value="1"/>
</dbReference>
<protein>
    <recommendedName>
        <fullName evidence="3">Erythromycin esterase</fullName>
    </recommendedName>
</protein>
<organism evidence="1 2">
    <name type="scientific">Citrobacter youngae ATCC 29220</name>
    <dbReference type="NCBI Taxonomy" id="500640"/>
    <lineage>
        <taxon>Bacteria</taxon>
        <taxon>Pseudomonadati</taxon>
        <taxon>Pseudomonadota</taxon>
        <taxon>Gammaproteobacteria</taxon>
        <taxon>Enterobacterales</taxon>
        <taxon>Enterobacteriaceae</taxon>
        <taxon>Citrobacter</taxon>
        <taxon>Citrobacter freundii complex</taxon>
    </lineage>
</organism>
<sequence length="283" mass="33236">MKNIIDSALGESLLFSGTRFLFMGEAIHGVSEFSRLKMDIAERYFRKQTILIFEADSSGMLFSHQRSEDVSFRLNNFPLIMRTQEMREFLIWAISRQIPCLGIDCIPRRPLDNFPREWHSRRKQETEDYFEAKSSHDFFEWREMKMANQLINLASCYPEHRMFIMLHNLHIKRFGSQERGGLKLKSVREYFEDFFPEQSHSVAQLARCGTALNNDLTPFSFKINDPLSLENCSGLDNCILLTESQMPDTCITWHHAFERESITPKKQYEGCFIFNEVHPPVLV</sequence>
<evidence type="ECO:0008006" key="3">
    <source>
        <dbReference type="Google" id="ProtNLM"/>
    </source>
</evidence>